<sequence>MLPRRGARRRGRGGRGRGAERVQPEVQPVAQATNSIALVTHANLAAMEQRKYNPKTFDGSLEDPIKAQMWLSSVETIFHNMKCPDNQKVQCTVFMLTDKDTAWWETVERMLGGDVSRIIWEQFKESFYEKFFSASVNTMQEFDMLARFALDVIRDEAARTEKFVRVLMLDIQGLVRAFRLATLAEALRMAVDISLQERINAAKLVGKGSTSEQKRKGKLPKRSPHVPPGGSVSRGIKLEFLEFTLSLECGLCLLCLAWSVVYVFAVSFIYRAAYSAGTVSYGMTPRCVSFRSTRLICVFFGSTRLIRGSDGTTRLICGSDGTTRLIYRYDETTRLICVSLTRLLCCMVKVMYEADRQGARRMREGHRGMSSFIASTHRFCCFLFENFKFKFWLE</sequence>
<gene>
    <name evidence="3" type="ORF">E6C27_scaffold89G002160</name>
</gene>
<comment type="caution">
    <text evidence="3">The sequence shown here is derived from an EMBL/GenBank/DDBJ whole genome shotgun (WGS) entry which is preliminary data.</text>
</comment>
<proteinExistence type="predicted"/>
<evidence type="ECO:0000256" key="1">
    <source>
        <dbReference type="SAM" id="MobiDB-lite"/>
    </source>
</evidence>
<evidence type="ECO:0000313" key="3">
    <source>
        <dbReference type="EMBL" id="KAA0061928.1"/>
    </source>
</evidence>
<feature type="compositionally biased region" description="Basic residues" evidence="1">
    <location>
        <begin position="1"/>
        <end position="15"/>
    </location>
</feature>
<organism evidence="3 4">
    <name type="scientific">Cucumis melo var. makuwa</name>
    <name type="common">Oriental melon</name>
    <dbReference type="NCBI Taxonomy" id="1194695"/>
    <lineage>
        <taxon>Eukaryota</taxon>
        <taxon>Viridiplantae</taxon>
        <taxon>Streptophyta</taxon>
        <taxon>Embryophyta</taxon>
        <taxon>Tracheophyta</taxon>
        <taxon>Spermatophyta</taxon>
        <taxon>Magnoliopsida</taxon>
        <taxon>eudicotyledons</taxon>
        <taxon>Gunneridae</taxon>
        <taxon>Pentapetalae</taxon>
        <taxon>rosids</taxon>
        <taxon>fabids</taxon>
        <taxon>Cucurbitales</taxon>
        <taxon>Cucurbitaceae</taxon>
        <taxon>Benincaseae</taxon>
        <taxon>Cucumis</taxon>
    </lineage>
</organism>
<reference evidence="3 4" key="1">
    <citation type="submission" date="2019-08" db="EMBL/GenBank/DDBJ databases">
        <title>Draft genome sequences of two oriental melons (Cucumis melo L. var makuwa).</title>
        <authorList>
            <person name="Kwon S.-Y."/>
        </authorList>
    </citation>
    <scope>NUCLEOTIDE SEQUENCE [LARGE SCALE GENOMIC DNA]</scope>
    <source>
        <strain evidence="4">cv. SW 3</strain>
        <tissue evidence="3">Leaf</tissue>
    </source>
</reference>
<dbReference type="OrthoDB" id="1738534at2759"/>
<feature type="compositionally biased region" description="Basic residues" evidence="1">
    <location>
        <begin position="215"/>
        <end position="224"/>
    </location>
</feature>
<keyword evidence="2" id="KW-0812">Transmembrane</keyword>
<dbReference type="EMBL" id="SSTE01004728">
    <property type="protein sequence ID" value="KAA0061928.1"/>
    <property type="molecule type" value="Genomic_DNA"/>
</dbReference>
<protein>
    <submittedName>
        <fullName evidence="3">Gag-protease polyprotein</fullName>
    </submittedName>
</protein>
<name>A0A5A7V2W6_CUCMM</name>
<feature type="transmembrane region" description="Helical" evidence="2">
    <location>
        <begin position="243"/>
        <end position="270"/>
    </location>
</feature>
<accession>A0A5A7V2W6</accession>
<dbReference type="AlphaFoldDB" id="A0A5A7V2W6"/>
<dbReference type="Proteomes" id="UP000321393">
    <property type="component" value="Unassembled WGS sequence"/>
</dbReference>
<evidence type="ECO:0000313" key="4">
    <source>
        <dbReference type="Proteomes" id="UP000321393"/>
    </source>
</evidence>
<keyword evidence="2" id="KW-0472">Membrane</keyword>
<feature type="region of interest" description="Disordered" evidence="1">
    <location>
        <begin position="206"/>
        <end position="230"/>
    </location>
</feature>
<feature type="region of interest" description="Disordered" evidence="1">
    <location>
        <begin position="1"/>
        <end position="27"/>
    </location>
</feature>
<evidence type="ECO:0000256" key="2">
    <source>
        <dbReference type="SAM" id="Phobius"/>
    </source>
</evidence>
<keyword evidence="2" id="KW-1133">Transmembrane helix</keyword>